<comment type="caution">
    <text evidence="10">The sequence shown here is derived from an EMBL/GenBank/DDBJ whole genome shotgun (WGS) entry which is preliminary data.</text>
</comment>
<dbReference type="FunFam" id="1.10.1200.10:FF:000016">
    <property type="entry name" value="Non-ribosomal peptide synthase"/>
    <property type="match status" value="1"/>
</dbReference>
<dbReference type="PROSITE" id="PS50075">
    <property type="entry name" value="CARRIER"/>
    <property type="match status" value="1"/>
</dbReference>
<dbReference type="Gene3D" id="3.40.366.10">
    <property type="entry name" value="Malonyl-Coenzyme A Acyl Carrier Protein, domain 2"/>
    <property type="match status" value="1"/>
</dbReference>
<dbReference type="InterPro" id="IPR049551">
    <property type="entry name" value="PKS_DH_C"/>
</dbReference>
<dbReference type="Pfam" id="PF00550">
    <property type="entry name" value="PP-binding"/>
    <property type="match status" value="1"/>
</dbReference>
<dbReference type="SMART" id="SM00822">
    <property type="entry name" value="PKS_KR"/>
    <property type="match status" value="1"/>
</dbReference>
<dbReference type="InterPro" id="IPR014030">
    <property type="entry name" value="Ketoacyl_synth_N"/>
</dbReference>
<dbReference type="PROSITE" id="PS52019">
    <property type="entry name" value="PKS_MFAS_DH"/>
    <property type="match status" value="1"/>
</dbReference>
<feature type="domain" description="Carrier" evidence="7">
    <location>
        <begin position="1710"/>
        <end position="1785"/>
    </location>
</feature>
<dbReference type="InterPro" id="IPR016039">
    <property type="entry name" value="Thiolase-like"/>
</dbReference>
<dbReference type="InterPro" id="IPR013968">
    <property type="entry name" value="PKS_KR"/>
</dbReference>
<reference evidence="10 11" key="1">
    <citation type="submission" date="2019-02" db="EMBL/GenBank/DDBJ databases">
        <title>Sequencing the genomes of 1000 actinobacteria strains.</title>
        <authorList>
            <person name="Klenk H.-P."/>
        </authorList>
    </citation>
    <scope>NUCLEOTIDE SEQUENCE [LARGE SCALE GENOMIC DNA]</scope>
    <source>
        <strain evidence="10 11">DSM 45162</strain>
    </source>
</reference>
<dbReference type="SMART" id="SM00826">
    <property type="entry name" value="PKS_DH"/>
    <property type="match status" value="1"/>
</dbReference>
<dbReference type="InterPro" id="IPR057326">
    <property type="entry name" value="KR_dom"/>
</dbReference>
<name>A0A4Q7ZL38_9ACTN</name>
<evidence type="ECO:0000256" key="1">
    <source>
        <dbReference type="ARBA" id="ARBA00001957"/>
    </source>
</evidence>
<dbReference type="GO" id="GO:0005886">
    <property type="term" value="C:plasma membrane"/>
    <property type="evidence" value="ECO:0007669"/>
    <property type="project" value="TreeGrafter"/>
</dbReference>
<dbReference type="SUPFAM" id="SSF52151">
    <property type="entry name" value="FabD/lysophospholipase-like"/>
    <property type="match status" value="1"/>
</dbReference>
<dbReference type="CDD" id="cd00833">
    <property type="entry name" value="PKS"/>
    <property type="match status" value="1"/>
</dbReference>
<feature type="domain" description="PKS/mFAS DH" evidence="9">
    <location>
        <begin position="1338"/>
        <end position="1611"/>
    </location>
</feature>
<dbReference type="InterPro" id="IPR014043">
    <property type="entry name" value="Acyl_transferase_dom"/>
</dbReference>
<evidence type="ECO:0000259" key="8">
    <source>
        <dbReference type="PROSITE" id="PS52004"/>
    </source>
</evidence>
<dbReference type="InterPro" id="IPR006162">
    <property type="entry name" value="Ppantetheine_attach_site"/>
</dbReference>
<dbReference type="Pfam" id="PF02801">
    <property type="entry name" value="Ketoacyl-synt_C"/>
    <property type="match status" value="1"/>
</dbReference>
<dbReference type="InterPro" id="IPR020807">
    <property type="entry name" value="PKS_DH"/>
</dbReference>
<dbReference type="Gene3D" id="3.40.50.720">
    <property type="entry name" value="NAD(P)-binding Rossmann-like Domain"/>
    <property type="match status" value="1"/>
</dbReference>
<keyword evidence="2" id="KW-0596">Phosphopantetheine</keyword>
<dbReference type="SUPFAM" id="SSF55048">
    <property type="entry name" value="Probable ACP-binding domain of malonyl-CoA ACP transacylase"/>
    <property type="match status" value="1"/>
</dbReference>
<dbReference type="InterPro" id="IPR049900">
    <property type="entry name" value="PKS_mFAS_DH"/>
</dbReference>
<dbReference type="RefSeq" id="WP_130510396.1">
    <property type="nucleotide sequence ID" value="NZ_SHKY01000001.1"/>
</dbReference>
<dbReference type="PROSITE" id="PS52004">
    <property type="entry name" value="KS3_2"/>
    <property type="match status" value="1"/>
</dbReference>
<evidence type="ECO:0000256" key="3">
    <source>
        <dbReference type="ARBA" id="ARBA00022553"/>
    </source>
</evidence>
<feature type="active site" description="Proton donor; for dehydratase activity" evidence="5">
    <location>
        <position position="1536"/>
    </location>
</feature>
<evidence type="ECO:0000256" key="4">
    <source>
        <dbReference type="ARBA" id="ARBA00022679"/>
    </source>
</evidence>
<feature type="domain" description="Ketosynthase family 3 (KS3)" evidence="8">
    <location>
        <begin position="3"/>
        <end position="434"/>
    </location>
</feature>
<protein>
    <submittedName>
        <fullName evidence="10">Acyl transferase domain-containing protein</fullName>
    </submittedName>
</protein>
<dbReference type="InterPro" id="IPR042104">
    <property type="entry name" value="PKS_dehydratase_sf"/>
</dbReference>
<dbReference type="Proteomes" id="UP000292564">
    <property type="component" value="Unassembled WGS sequence"/>
</dbReference>
<evidence type="ECO:0000256" key="6">
    <source>
        <dbReference type="SAM" id="MobiDB-lite"/>
    </source>
</evidence>
<dbReference type="InterPro" id="IPR009081">
    <property type="entry name" value="PP-bd_ACP"/>
</dbReference>
<dbReference type="Gene3D" id="3.40.47.10">
    <property type="match status" value="1"/>
</dbReference>
<dbReference type="InterPro" id="IPR016035">
    <property type="entry name" value="Acyl_Trfase/lysoPLipase"/>
</dbReference>
<dbReference type="GO" id="GO:0071770">
    <property type="term" value="P:DIM/DIP cell wall layer assembly"/>
    <property type="evidence" value="ECO:0007669"/>
    <property type="project" value="TreeGrafter"/>
</dbReference>
<evidence type="ECO:0000313" key="10">
    <source>
        <dbReference type="EMBL" id="RZU51657.1"/>
    </source>
</evidence>
<dbReference type="InterPro" id="IPR036291">
    <property type="entry name" value="NAD(P)-bd_dom_sf"/>
</dbReference>
<dbReference type="SMART" id="SM01294">
    <property type="entry name" value="PKS_PP_betabranch"/>
    <property type="match status" value="1"/>
</dbReference>
<dbReference type="Gene3D" id="3.10.129.110">
    <property type="entry name" value="Polyketide synthase dehydratase"/>
    <property type="match status" value="1"/>
</dbReference>
<dbReference type="InterPro" id="IPR050091">
    <property type="entry name" value="PKS_NRPS_Biosynth_Enz"/>
</dbReference>
<evidence type="ECO:0000256" key="5">
    <source>
        <dbReference type="PROSITE-ProRule" id="PRU01363"/>
    </source>
</evidence>
<dbReference type="GO" id="GO:0005737">
    <property type="term" value="C:cytoplasm"/>
    <property type="evidence" value="ECO:0007669"/>
    <property type="project" value="TreeGrafter"/>
</dbReference>
<dbReference type="Pfam" id="PF21089">
    <property type="entry name" value="PKS_DH_N"/>
    <property type="match status" value="1"/>
</dbReference>
<dbReference type="InterPro" id="IPR020841">
    <property type="entry name" value="PKS_Beta-ketoAc_synthase_dom"/>
</dbReference>
<dbReference type="InterPro" id="IPR020806">
    <property type="entry name" value="PKS_PP-bd"/>
</dbReference>
<dbReference type="InterPro" id="IPR001227">
    <property type="entry name" value="Ac_transferase_dom_sf"/>
</dbReference>
<dbReference type="OrthoDB" id="3406074at2"/>
<dbReference type="SUPFAM" id="SSF51735">
    <property type="entry name" value="NAD(P)-binding Rossmann-fold domains"/>
    <property type="match status" value="2"/>
</dbReference>
<accession>A0A4Q7ZL38</accession>
<dbReference type="Gene3D" id="1.10.1200.10">
    <property type="entry name" value="ACP-like"/>
    <property type="match status" value="1"/>
</dbReference>
<dbReference type="InterPro" id="IPR049552">
    <property type="entry name" value="PKS_DH_N"/>
</dbReference>
<dbReference type="PANTHER" id="PTHR43775">
    <property type="entry name" value="FATTY ACID SYNTHASE"/>
    <property type="match status" value="1"/>
</dbReference>
<dbReference type="Pfam" id="PF16197">
    <property type="entry name" value="KAsynt_C_assoc"/>
    <property type="match status" value="1"/>
</dbReference>
<dbReference type="EMBL" id="SHKY01000001">
    <property type="protein sequence ID" value="RZU51657.1"/>
    <property type="molecule type" value="Genomic_DNA"/>
</dbReference>
<dbReference type="SMART" id="SM00825">
    <property type="entry name" value="PKS_KS"/>
    <property type="match status" value="1"/>
</dbReference>
<feature type="region of interest" description="Disordered" evidence="6">
    <location>
        <begin position="1456"/>
        <end position="1486"/>
    </location>
</feature>
<feature type="region of interest" description="C-terminal hotdog fold" evidence="5">
    <location>
        <begin position="1471"/>
        <end position="1611"/>
    </location>
</feature>
<dbReference type="InterPro" id="IPR036736">
    <property type="entry name" value="ACP-like_sf"/>
</dbReference>
<keyword evidence="3" id="KW-0597">Phosphoprotein</keyword>
<keyword evidence="11" id="KW-1185">Reference proteome</keyword>
<feature type="region of interest" description="N-terminal hotdog fold" evidence="5">
    <location>
        <begin position="1338"/>
        <end position="1461"/>
    </location>
</feature>
<sequence length="1792" mass="186964">MSLEPVAIIGIAARVPDAADVEQFWENLLAGRESIHRLTDEELLANGEDPRLLADPRYVRARPLLDEVDGFDHRYFGVSAREAELRNPQHRLFLELCATALQNGGYDAGAYDGAVGVYGAAAYDRYAEDHIRADPKLLDQVGEMVANVSNNIDYLSTYVSFRLNLRGPSLSVRTACSSSLVALHLACQAIRQGECDMALAGGVEIEMPYGRGYVHVEGGIDARDGHCRPLDADATGTVFGSGGGVVLLKALAEAVADGDQIHAVILGSALSNDGAERQGFTAPSSDGQGRAVGEALMVSGVDPADVSYVELHGTGTVLGDPIEVHGLDQAFRSMASGDLPAGNCLIGSVKANIGHLGPASGVVGLIKTALALRNELIPRTINVTSPNPALELGRTPFRIADSVVPWPRVAGSPRRAGVSSFGFGGTNAHVIVQEAPEPAPRPAPDEPRSELLVWSAVDAATEPIVRARLAAALAQAPADAAPDIAFTSQLGRKPLPVRGALRFTDPATAATALGDAAAVTALGDGTRRAPVLLFPGQGAQHPQAAVRLADTWPAFGRRVHEHLSAFGDLLGIDLPRVWRDELDARTVSQTVHAQPLLFAIGYALAESLAELGVQPTAVTGHSVGELVAATVAGVFTPADARLIVARRAQLMADLPPGRMLAVAAPEDRVRPLLIPGVAVSAVNSVRQLVVGGAPAAIEAFRDVLDGQGLGYRELATSHAFHTPAMEPAIAELTSVIKECELRVPEVPLVSAAAGALLDGARALDPEFWARQLTAPVRFLDALRVLATEPAGLLVEAGPGATLTSLARQETTIRQAGHRSVGVLGRGAGRDDWDCFQDTLAELWAGGAPLDWTQVPRAGEPRRVSLPTYPYQRRRFWLPTPDAPAPTRTPDVATATVTSADLAAAPVAAAAPASSEPVVVLPGWRPDAVVLGAPVGAPRRGTAVVVLPENANQAQTVLGAVQRAGYRPLAVTFGDTSDLRPHRCVVRPDAGGLDALFAFLRDRDVVPELLVHARCLDPVSGDLPPDDPSLMDATFWSPLELFQAAARARDTGLRQAPLVVVAKSAVDATAAEGVVPARAAVTGLVRSIALEAGTARIRMIDIRGVTEAVLATELTSAATEPVVALRGNRRWLPDRTRLRPDGPSPAALVRRGVYLITGGLGALGLAAAQGLADTGLRPRLVLLGRRADDPATVEAVQGELDALAAAGAEIQLVAADVADAEAMRAVAADLVTRHGTIDGILHAAGVPGAGLAERRSRDGIAQVLRPKVTGSVVLRDLARSLPGVRFLVFFSSRAALNGLVGSADYAAANAYQDALAMSDADPELLTLSVNWPAWRNTGMAALGGVPAASPGVRWSQLLHPTDWLVAEHVVDGRPTVPGTAYIDLLARAVRAQPGINALDPLVIEDLTLSAPLAPSGPVEVTVGLTPAAGGWRAFVESRPKDSGTGRTVRHATATVTVDADLERPTADPDGPAEDVPPGEGARAGTTTTQFDFGPHFDCVDSVRRLADDPDVLLADLVLPEEFEDEVETFTAHPALVDRALALRLTPGGQVPFTCRRIVLYGDLPGRVTARLNVRHSDDRRSTFDAQLFDPMGRTALTVEGFTKVPFGASTQERRPAGAPDAPSGVADAVGITSGITVDEGVTTLLRLLTESTPANVAVVPAAEWPPAGSVHPDGAESAAPPRIEQAVVTGLTGPAPSVPVAASPAEPARSVEAGVEASTLAAIWAETLGVPEIGHGADFFELGGDSLTAVQLAGRIQERSGVAVSVTDLFENPTVEGLAATIRGRAPLRGTGR</sequence>
<evidence type="ECO:0000313" key="11">
    <source>
        <dbReference type="Proteomes" id="UP000292564"/>
    </source>
</evidence>
<dbReference type="SUPFAM" id="SSF53901">
    <property type="entry name" value="Thiolase-like"/>
    <property type="match status" value="1"/>
</dbReference>
<gene>
    <name evidence="10" type="ORF">EV385_3490</name>
</gene>
<evidence type="ECO:0000259" key="9">
    <source>
        <dbReference type="PROSITE" id="PS52019"/>
    </source>
</evidence>
<dbReference type="GO" id="GO:0006633">
    <property type="term" value="P:fatty acid biosynthetic process"/>
    <property type="evidence" value="ECO:0007669"/>
    <property type="project" value="TreeGrafter"/>
</dbReference>
<organism evidence="10 11">
    <name type="scientific">Krasilnikovia cinnamomea</name>
    <dbReference type="NCBI Taxonomy" id="349313"/>
    <lineage>
        <taxon>Bacteria</taxon>
        <taxon>Bacillati</taxon>
        <taxon>Actinomycetota</taxon>
        <taxon>Actinomycetes</taxon>
        <taxon>Micromonosporales</taxon>
        <taxon>Micromonosporaceae</taxon>
        <taxon>Krasilnikovia</taxon>
    </lineage>
</organism>
<proteinExistence type="predicted"/>
<dbReference type="GO" id="GO:0031177">
    <property type="term" value="F:phosphopantetheine binding"/>
    <property type="evidence" value="ECO:0007669"/>
    <property type="project" value="InterPro"/>
</dbReference>
<evidence type="ECO:0000259" key="7">
    <source>
        <dbReference type="PROSITE" id="PS50075"/>
    </source>
</evidence>
<dbReference type="Pfam" id="PF00698">
    <property type="entry name" value="Acyl_transf_1"/>
    <property type="match status" value="1"/>
</dbReference>
<dbReference type="SUPFAM" id="SSF47336">
    <property type="entry name" value="ACP-like"/>
    <property type="match status" value="1"/>
</dbReference>
<dbReference type="GO" id="GO:0004312">
    <property type="term" value="F:fatty acid synthase activity"/>
    <property type="evidence" value="ECO:0007669"/>
    <property type="project" value="TreeGrafter"/>
</dbReference>
<dbReference type="SMART" id="SM00827">
    <property type="entry name" value="PKS_AT"/>
    <property type="match status" value="1"/>
</dbReference>
<comment type="cofactor">
    <cofactor evidence="1">
        <name>pantetheine 4'-phosphate</name>
        <dbReference type="ChEBI" id="CHEBI:47942"/>
    </cofactor>
</comment>
<dbReference type="InterPro" id="IPR016036">
    <property type="entry name" value="Malonyl_transacylase_ACP-bd"/>
</dbReference>
<dbReference type="PROSITE" id="PS00012">
    <property type="entry name" value="PHOSPHOPANTETHEINE"/>
    <property type="match status" value="1"/>
</dbReference>
<dbReference type="InterPro" id="IPR032821">
    <property type="entry name" value="PKS_assoc"/>
</dbReference>
<dbReference type="SMART" id="SM00823">
    <property type="entry name" value="PKS_PP"/>
    <property type="match status" value="1"/>
</dbReference>
<feature type="active site" description="Proton acceptor; for dehydratase activity" evidence="5">
    <location>
        <position position="1367"/>
    </location>
</feature>
<dbReference type="GO" id="GO:0044550">
    <property type="term" value="P:secondary metabolite biosynthetic process"/>
    <property type="evidence" value="ECO:0007669"/>
    <property type="project" value="UniProtKB-ARBA"/>
</dbReference>
<dbReference type="Pfam" id="PF08659">
    <property type="entry name" value="KR"/>
    <property type="match status" value="1"/>
</dbReference>
<evidence type="ECO:0000256" key="2">
    <source>
        <dbReference type="ARBA" id="ARBA00022450"/>
    </source>
</evidence>
<dbReference type="Gene3D" id="3.30.70.3290">
    <property type="match status" value="1"/>
</dbReference>
<dbReference type="PANTHER" id="PTHR43775:SF37">
    <property type="entry name" value="SI:DKEY-61P9.11"/>
    <property type="match status" value="1"/>
</dbReference>
<keyword evidence="4 10" id="KW-0808">Transferase</keyword>
<dbReference type="Pfam" id="PF14765">
    <property type="entry name" value="PS-DH"/>
    <property type="match status" value="1"/>
</dbReference>
<dbReference type="Pfam" id="PF00109">
    <property type="entry name" value="ketoacyl-synt"/>
    <property type="match status" value="1"/>
</dbReference>
<dbReference type="InterPro" id="IPR014031">
    <property type="entry name" value="Ketoacyl_synth_C"/>
</dbReference>